<keyword evidence="6 8" id="KW-0057">Aromatic amino acid biosynthesis</keyword>
<dbReference type="Gene3D" id="3.40.50.10860">
    <property type="entry name" value="Leucine Dehydrogenase, chain A, domain 1"/>
    <property type="match status" value="1"/>
</dbReference>
<dbReference type="EMBL" id="JAGGJC010000004">
    <property type="protein sequence ID" value="MDN7130170.1"/>
    <property type="molecule type" value="Genomic_DNA"/>
</dbReference>
<dbReference type="AlphaFoldDB" id="A0AAW7R0Y9"/>
<evidence type="ECO:0000256" key="2">
    <source>
        <dbReference type="ARBA" id="ARBA00012962"/>
    </source>
</evidence>
<evidence type="ECO:0000313" key="12">
    <source>
        <dbReference type="EMBL" id="MDN7125412.1"/>
    </source>
</evidence>
<feature type="domain" description="SDH C-terminal" evidence="11">
    <location>
        <begin position="242"/>
        <end position="273"/>
    </location>
</feature>
<dbReference type="GO" id="GO:0008652">
    <property type="term" value="P:amino acid biosynthetic process"/>
    <property type="evidence" value="ECO:0007669"/>
    <property type="project" value="UniProtKB-KW"/>
</dbReference>
<evidence type="ECO:0000313" key="14">
    <source>
        <dbReference type="Proteomes" id="UP001169491"/>
    </source>
</evidence>
<dbReference type="HAMAP" id="MF_00222">
    <property type="entry name" value="Shikimate_DH_AroE"/>
    <property type="match status" value="1"/>
</dbReference>
<dbReference type="GO" id="GO:0009423">
    <property type="term" value="P:chorismate biosynthetic process"/>
    <property type="evidence" value="ECO:0007669"/>
    <property type="project" value="UniProtKB-UniRule"/>
</dbReference>
<dbReference type="Pfam" id="PF01488">
    <property type="entry name" value="Shikimate_DH"/>
    <property type="match status" value="1"/>
</dbReference>
<dbReference type="Pfam" id="PF18317">
    <property type="entry name" value="SDH_C"/>
    <property type="match status" value="1"/>
</dbReference>
<proteinExistence type="inferred from homology"/>
<evidence type="ECO:0000256" key="1">
    <source>
        <dbReference type="ARBA" id="ARBA00004871"/>
    </source>
</evidence>
<keyword evidence="3 8" id="KW-0028">Amino-acid biosynthesis</keyword>
<dbReference type="GO" id="GO:0005829">
    <property type="term" value="C:cytosol"/>
    <property type="evidence" value="ECO:0007669"/>
    <property type="project" value="TreeGrafter"/>
</dbReference>
<feature type="binding site" evidence="8">
    <location>
        <position position="86"/>
    </location>
    <ligand>
        <name>shikimate</name>
        <dbReference type="ChEBI" id="CHEBI:36208"/>
    </ligand>
</feature>
<comment type="catalytic activity">
    <reaction evidence="7 8">
        <text>shikimate + NADP(+) = 3-dehydroshikimate + NADPH + H(+)</text>
        <dbReference type="Rhea" id="RHEA:17737"/>
        <dbReference type="ChEBI" id="CHEBI:15378"/>
        <dbReference type="ChEBI" id="CHEBI:16630"/>
        <dbReference type="ChEBI" id="CHEBI:36208"/>
        <dbReference type="ChEBI" id="CHEBI:57783"/>
        <dbReference type="ChEBI" id="CHEBI:58349"/>
        <dbReference type="EC" id="1.1.1.25"/>
    </reaction>
</comment>
<feature type="binding site" evidence="8">
    <location>
        <position position="220"/>
    </location>
    <ligand>
        <name>shikimate</name>
        <dbReference type="ChEBI" id="CHEBI:36208"/>
    </ligand>
</feature>
<comment type="caution">
    <text evidence="12">The sequence shown here is derived from an EMBL/GenBank/DDBJ whole genome shotgun (WGS) entry which is preliminary data.</text>
</comment>
<dbReference type="InterPro" id="IPR036291">
    <property type="entry name" value="NAD(P)-bd_dom_sf"/>
</dbReference>
<name>A0AAW7R0Y9_9GAMM</name>
<dbReference type="EC" id="1.1.1.25" evidence="2 8"/>
<dbReference type="Proteomes" id="UP001169492">
    <property type="component" value="Unassembled WGS sequence"/>
</dbReference>
<dbReference type="RefSeq" id="WP_301774998.1">
    <property type="nucleotide sequence ID" value="NZ_JAGGJB010000006.1"/>
</dbReference>
<dbReference type="InterPro" id="IPR013708">
    <property type="entry name" value="Shikimate_DH-bd_N"/>
</dbReference>
<accession>A0AAW7R0Y9</accession>
<feature type="domain" description="Shikimate dehydrogenase substrate binding N-terminal" evidence="10">
    <location>
        <begin position="6"/>
        <end position="88"/>
    </location>
</feature>
<dbReference type="PANTHER" id="PTHR21089:SF1">
    <property type="entry name" value="BIFUNCTIONAL 3-DEHYDROQUINATE DEHYDRATASE_SHIKIMATE DEHYDROGENASE, CHLOROPLASTIC"/>
    <property type="match status" value="1"/>
</dbReference>
<feature type="binding site" evidence="8">
    <location>
        <begin position="127"/>
        <end position="131"/>
    </location>
    <ligand>
        <name>NADP(+)</name>
        <dbReference type="ChEBI" id="CHEBI:58349"/>
    </ligand>
</feature>
<dbReference type="Pfam" id="PF08501">
    <property type="entry name" value="Shikimate_dh_N"/>
    <property type="match status" value="1"/>
</dbReference>
<evidence type="ECO:0000259" key="10">
    <source>
        <dbReference type="Pfam" id="PF08501"/>
    </source>
</evidence>
<keyword evidence="4 8" id="KW-0521">NADP</keyword>
<evidence type="ECO:0000256" key="5">
    <source>
        <dbReference type="ARBA" id="ARBA00023002"/>
    </source>
</evidence>
<sequence length="277" mass="29682">MTQFTVFGNPIAHSVSPKIHQLFAEQFGLALTYSRSLSSSATFAAAVAKFFRHGGAGANVTVPFKESAAALVTHLTPRAERAASVNTLIPLGLGQLAGDTTDGLGLCRDLQRLTQQKTPAPRVLVIGGGGAARSVIEPLQELGCEVVISNRSRDRVQPLTTVFEGLEILDFAELERPPTDVFKDSQWLVINATSASLKGAELPIHPHWFANANLVYDMMYAAQTTPFLQQARKGGAVQVADGLGMLVEQAALSFALWHDGLQPSTEPVLDALRKGLR</sequence>
<feature type="active site" description="Proton acceptor" evidence="8">
    <location>
        <position position="65"/>
    </location>
</feature>
<dbReference type="EMBL" id="JAGGJB010000006">
    <property type="protein sequence ID" value="MDN7125412.1"/>
    <property type="molecule type" value="Genomic_DNA"/>
</dbReference>
<feature type="binding site" evidence="8">
    <location>
        <begin position="14"/>
        <end position="16"/>
    </location>
    <ligand>
        <name>shikimate</name>
        <dbReference type="ChEBI" id="CHEBI:36208"/>
    </ligand>
</feature>
<dbReference type="NCBIfam" id="NF001310">
    <property type="entry name" value="PRK00258.1-2"/>
    <property type="match status" value="1"/>
</dbReference>
<evidence type="ECO:0000256" key="8">
    <source>
        <dbReference type="HAMAP-Rule" id="MF_00222"/>
    </source>
</evidence>
<dbReference type="InterPro" id="IPR022893">
    <property type="entry name" value="Shikimate_DH_fam"/>
</dbReference>
<evidence type="ECO:0000313" key="13">
    <source>
        <dbReference type="EMBL" id="MDN7130170.1"/>
    </source>
</evidence>
<feature type="binding site" evidence="8">
    <location>
        <position position="249"/>
    </location>
    <ligand>
        <name>shikimate</name>
        <dbReference type="ChEBI" id="CHEBI:36208"/>
    </ligand>
</feature>
<evidence type="ECO:0000259" key="9">
    <source>
        <dbReference type="Pfam" id="PF01488"/>
    </source>
</evidence>
<dbReference type="CDD" id="cd01065">
    <property type="entry name" value="NAD_bind_Shikimate_DH"/>
    <property type="match status" value="1"/>
</dbReference>
<evidence type="ECO:0000256" key="7">
    <source>
        <dbReference type="ARBA" id="ARBA00049442"/>
    </source>
</evidence>
<comment type="function">
    <text evidence="8">Involved in the biosynthesis of the chorismate, which leads to the biosynthesis of aromatic amino acids. Catalyzes the reversible NADPH linked reduction of 3-dehydroshikimate (DHSA) to yield shikimate (SA).</text>
</comment>
<dbReference type="Gene3D" id="3.40.50.720">
    <property type="entry name" value="NAD(P)-binding Rossmann-like Domain"/>
    <property type="match status" value="1"/>
</dbReference>
<dbReference type="GO" id="GO:0009073">
    <property type="term" value="P:aromatic amino acid family biosynthetic process"/>
    <property type="evidence" value="ECO:0007669"/>
    <property type="project" value="UniProtKB-KW"/>
</dbReference>
<dbReference type="GO" id="GO:0019632">
    <property type="term" value="P:shikimate metabolic process"/>
    <property type="evidence" value="ECO:0007669"/>
    <property type="project" value="InterPro"/>
</dbReference>
<dbReference type="InterPro" id="IPR046346">
    <property type="entry name" value="Aminoacid_DH-like_N_sf"/>
</dbReference>
<feature type="binding site" evidence="8">
    <location>
        <position position="218"/>
    </location>
    <ligand>
        <name>NADP(+)</name>
        <dbReference type="ChEBI" id="CHEBI:58349"/>
    </ligand>
</feature>
<gene>
    <name evidence="8 12" type="primary">aroE</name>
    <name evidence="12" type="ORF">J6I90_11010</name>
    <name evidence="13" type="ORF">J6I92_09825</name>
</gene>
<evidence type="ECO:0000259" key="11">
    <source>
        <dbReference type="Pfam" id="PF18317"/>
    </source>
</evidence>
<keyword evidence="5 8" id="KW-0560">Oxidoreductase</keyword>
<keyword evidence="14" id="KW-1185">Reference proteome</keyword>
<dbReference type="InterPro" id="IPR041121">
    <property type="entry name" value="SDH_C"/>
</dbReference>
<reference evidence="14 15" key="1">
    <citation type="submission" date="2021-03" db="EMBL/GenBank/DDBJ databases">
        <title>Pseudidiomarina terrestris, a new bacterium isolated from saline soil.</title>
        <authorList>
            <person name="Galisteo C."/>
            <person name="De La Haba R."/>
            <person name="Sanchez-Porro C."/>
            <person name="Ventosa A."/>
        </authorList>
    </citation>
    <scope>NUCLEOTIDE SEQUENCE [LARGE SCALE GENOMIC DNA]</scope>
    <source>
        <strain evidence="12 15">1APP75-32.1</strain>
        <strain evidence="14">1APR75-15</strain>
        <strain evidence="13">1ASR75-15</strain>
    </source>
</reference>
<evidence type="ECO:0000256" key="4">
    <source>
        <dbReference type="ARBA" id="ARBA00022857"/>
    </source>
</evidence>
<feature type="binding site" evidence="8">
    <location>
        <position position="61"/>
    </location>
    <ligand>
        <name>shikimate</name>
        <dbReference type="ChEBI" id="CHEBI:36208"/>
    </ligand>
</feature>
<dbReference type="SUPFAM" id="SSF53223">
    <property type="entry name" value="Aminoacid dehydrogenase-like, N-terminal domain"/>
    <property type="match status" value="1"/>
</dbReference>
<dbReference type="GO" id="GO:0004764">
    <property type="term" value="F:shikimate 3-dehydrogenase (NADP+) activity"/>
    <property type="evidence" value="ECO:0007669"/>
    <property type="project" value="UniProtKB-UniRule"/>
</dbReference>
<evidence type="ECO:0000256" key="3">
    <source>
        <dbReference type="ARBA" id="ARBA00022605"/>
    </source>
</evidence>
<comment type="pathway">
    <text evidence="1 8">Metabolic intermediate biosynthesis; chorismate biosynthesis; chorismate from D-erythrose 4-phosphate and phosphoenolpyruvate: step 4/7.</text>
</comment>
<dbReference type="NCBIfam" id="TIGR00507">
    <property type="entry name" value="aroE"/>
    <property type="match status" value="1"/>
</dbReference>
<comment type="subunit">
    <text evidence="8">Homodimer.</text>
</comment>
<dbReference type="SUPFAM" id="SSF51735">
    <property type="entry name" value="NAD(P)-binding Rossmann-fold domains"/>
    <property type="match status" value="1"/>
</dbReference>
<feature type="domain" description="Quinate/shikimate 5-dehydrogenase/glutamyl-tRNA reductase" evidence="9">
    <location>
        <begin position="119"/>
        <end position="175"/>
    </location>
</feature>
<dbReference type="InterPro" id="IPR011342">
    <property type="entry name" value="Shikimate_DH"/>
</dbReference>
<dbReference type="GO" id="GO:0050661">
    <property type="term" value="F:NADP binding"/>
    <property type="evidence" value="ECO:0007669"/>
    <property type="project" value="InterPro"/>
</dbReference>
<dbReference type="Proteomes" id="UP001169491">
    <property type="component" value="Unassembled WGS sequence"/>
</dbReference>
<evidence type="ECO:0000256" key="6">
    <source>
        <dbReference type="ARBA" id="ARBA00023141"/>
    </source>
</evidence>
<feature type="binding site" evidence="8">
    <location>
        <position position="242"/>
    </location>
    <ligand>
        <name>NADP(+)</name>
        <dbReference type="ChEBI" id="CHEBI:58349"/>
    </ligand>
</feature>
<comment type="similarity">
    <text evidence="8">Belongs to the shikimate dehydrogenase family.</text>
</comment>
<evidence type="ECO:0000313" key="15">
    <source>
        <dbReference type="Proteomes" id="UP001169492"/>
    </source>
</evidence>
<dbReference type="InterPro" id="IPR006151">
    <property type="entry name" value="Shikm_DH/Glu-tRNA_Rdtase"/>
</dbReference>
<protein>
    <recommendedName>
        <fullName evidence="2 8">Shikimate dehydrogenase (NADP(+))</fullName>
        <shortName evidence="8">SDH</shortName>
        <ecNumber evidence="2 8">1.1.1.25</ecNumber>
    </recommendedName>
</protein>
<dbReference type="PANTHER" id="PTHR21089">
    <property type="entry name" value="SHIKIMATE DEHYDROGENASE"/>
    <property type="match status" value="1"/>
</dbReference>
<organism evidence="12 15">
    <name type="scientific">Pseudidiomarina terrestris</name>
    <dbReference type="NCBI Taxonomy" id="2820060"/>
    <lineage>
        <taxon>Bacteria</taxon>
        <taxon>Pseudomonadati</taxon>
        <taxon>Pseudomonadota</taxon>
        <taxon>Gammaproteobacteria</taxon>
        <taxon>Alteromonadales</taxon>
        <taxon>Idiomarinaceae</taxon>
        <taxon>Pseudidiomarina</taxon>
    </lineage>
</organism>
<feature type="binding site" evidence="8">
    <location>
        <position position="102"/>
    </location>
    <ligand>
        <name>shikimate</name>
        <dbReference type="ChEBI" id="CHEBI:36208"/>
    </ligand>
</feature>
<comment type="caution">
    <text evidence="8">Lacks conserved residue(s) required for the propagation of feature annotation.</text>
</comment>